<feature type="compositionally biased region" description="Low complexity" evidence="2">
    <location>
        <begin position="289"/>
        <end position="303"/>
    </location>
</feature>
<feature type="coiled-coil region" evidence="1">
    <location>
        <begin position="183"/>
        <end position="277"/>
    </location>
</feature>
<dbReference type="SUPFAM" id="SSF63748">
    <property type="entry name" value="Tudor/PWWP/MBT"/>
    <property type="match status" value="1"/>
</dbReference>
<name>A0A1B6H007_9HEMI</name>
<feature type="compositionally biased region" description="Polar residues" evidence="2">
    <location>
        <begin position="373"/>
        <end position="393"/>
    </location>
</feature>
<feature type="region of interest" description="Disordered" evidence="2">
    <location>
        <begin position="282"/>
        <end position="303"/>
    </location>
</feature>
<proteinExistence type="predicted"/>
<dbReference type="Gene3D" id="2.30.30.140">
    <property type="match status" value="1"/>
</dbReference>
<reference evidence="4" key="1">
    <citation type="submission" date="2015-11" db="EMBL/GenBank/DDBJ databases">
        <title>De novo transcriptome assembly of four potential Pierce s Disease insect vectors from Arizona vineyards.</title>
        <authorList>
            <person name="Tassone E.E."/>
        </authorList>
    </citation>
    <scope>NUCLEOTIDE SEQUENCE</scope>
</reference>
<dbReference type="SMART" id="SM00293">
    <property type="entry name" value="PWWP"/>
    <property type="match status" value="1"/>
</dbReference>
<evidence type="ECO:0000259" key="3">
    <source>
        <dbReference type="PROSITE" id="PS50812"/>
    </source>
</evidence>
<protein>
    <recommendedName>
        <fullName evidence="3">PWWP domain-containing protein</fullName>
    </recommendedName>
</protein>
<dbReference type="PROSITE" id="PS50812">
    <property type="entry name" value="PWWP"/>
    <property type="match status" value="1"/>
</dbReference>
<evidence type="ECO:0000313" key="4">
    <source>
        <dbReference type="EMBL" id="JAS67995.1"/>
    </source>
</evidence>
<feature type="compositionally biased region" description="Polar residues" evidence="2">
    <location>
        <begin position="568"/>
        <end position="585"/>
    </location>
</feature>
<gene>
    <name evidence="4" type="ORF">g.47380</name>
</gene>
<dbReference type="AlphaFoldDB" id="A0A1B6H007"/>
<keyword evidence="1" id="KW-0175">Coiled coil</keyword>
<accession>A0A1B6H007</accession>
<organism evidence="4">
    <name type="scientific">Cuerna arida</name>
    <dbReference type="NCBI Taxonomy" id="1464854"/>
    <lineage>
        <taxon>Eukaryota</taxon>
        <taxon>Metazoa</taxon>
        <taxon>Ecdysozoa</taxon>
        <taxon>Arthropoda</taxon>
        <taxon>Hexapoda</taxon>
        <taxon>Insecta</taxon>
        <taxon>Pterygota</taxon>
        <taxon>Neoptera</taxon>
        <taxon>Paraneoptera</taxon>
        <taxon>Hemiptera</taxon>
        <taxon>Auchenorrhyncha</taxon>
        <taxon>Membracoidea</taxon>
        <taxon>Cicadellidae</taxon>
        <taxon>Cicadellinae</taxon>
        <taxon>Proconiini</taxon>
        <taxon>Cuerna</taxon>
    </lineage>
</organism>
<feature type="compositionally biased region" description="Basic and acidic residues" evidence="2">
    <location>
        <begin position="591"/>
        <end position="600"/>
    </location>
</feature>
<feature type="region of interest" description="Disordered" evidence="2">
    <location>
        <begin position="511"/>
        <end position="600"/>
    </location>
</feature>
<feature type="compositionally biased region" description="Basic and acidic residues" evidence="2">
    <location>
        <begin position="360"/>
        <end position="371"/>
    </location>
</feature>
<feature type="region of interest" description="Disordered" evidence="2">
    <location>
        <begin position="360"/>
        <end position="398"/>
    </location>
</feature>
<sequence length="600" mass="68128">MDTYNMDLQNKSPFTIGEYVFAKLRGCPHWPAVITEINLGKNKNKYRVTFFGDHKSAEIKQAYLEYKITFGQPKTDNFKNKLINQALREADQSYSSNKCDNPCSVLHDSNQELEDTQQAEAQVCQPTINDIQTKIQNSNDSDLETSLSLAAEAGNILLSENYKLKQDLHEMTLKNSHLAKQIMDSTQIGQTRYEMQIEELEKENEKLLSRTASLVDTIQQLEIKLSKEKELRIQLEALFEEQDQDKEKAICKYENDILQLKETIDQLKNETQNLNYKNTKSSIVKKNSETQTNPTTSETPNNSPVLFTQIAQLSIRQDTLEQQMKSLQDHSKILDSLCLAKYETDKFQSSGETIPHHLVQDRTKKPNEDLTGRVSQTPTKKLNSLQTGRARQTPTKKLKNSKNILTNPTASFTNTNSNKMRRDNMFSVSLQVAKSKAQVYSAEVPTPPGLDVNITHPVYPQLGQNTQIKSLLGFPRSPPAWAKIREEGESVQEFFNRYIEEYKIISLGTQPKHETTSGQEHCPGKAHLSTTAENSNSKTKNDNYPDNPGCVQHNQADSPQPHLDRNDTSQSTNPQIHSDISTDMSTFLDLSPKKQEKQTI</sequence>
<feature type="domain" description="PWWP" evidence="3">
    <location>
        <begin position="16"/>
        <end position="75"/>
    </location>
</feature>
<dbReference type="EMBL" id="GECZ01001774">
    <property type="protein sequence ID" value="JAS67995.1"/>
    <property type="molecule type" value="Transcribed_RNA"/>
</dbReference>
<dbReference type="InterPro" id="IPR000313">
    <property type="entry name" value="PWWP_dom"/>
</dbReference>
<evidence type="ECO:0000256" key="2">
    <source>
        <dbReference type="SAM" id="MobiDB-lite"/>
    </source>
</evidence>
<evidence type="ECO:0000256" key="1">
    <source>
        <dbReference type="SAM" id="Coils"/>
    </source>
</evidence>
<dbReference type="Pfam" id="PF00855">
    <property type="entry name" value="PWWP"/>
    <property type="match status" value="1"/>
</dbReference>
<feature type="compositionally biased region" description="Polar residues" evidence="2">
    <location>
        <begin position="528"/>
        <end position="544"/>
    </location>
</feature>